<dbReference type="PANTHER" id="PTHR16172:SF41">
    <property type="entry name" value="MAJOR FACILITATOR SUPERFAMILY DOMAIN-CONTAINING PROTEIN 6-LIKE"/>
    <property type="match status" value="1"/>
</dbReference>
<feature type="transmembrane region" description="Helical" evidence="8">
    <location>
        <begin position="12"/>
        <end position="31"/>
    </location>
</feature>
<dbReference type="Proteomes" id="UP000504632">
    <property type="component" value="Chromosome 16"/>
</dbReference>
<feature type="coiled-coil region" evidence="6">
    <location>
        <begin position="188"/>
        <end position="215"/>
    </location>
</feature>
<feature type="domain" description="Major facilitator superfamily associated" evidence="9">
    <location>
        <begin position="18"/>
        <end position="500"/>
    </location>
</feature>
<keyword evidence="3 8" id="KW-0812">Transmembrane</keyword>
<comment type="subcellular location">
    <subcellularLocation>
        <location evidence="1">Membrane</location>
        <topology evidence="1">Multi-pass membrane protein</topology>
    </subcellularLocation>
</comment>
<dbReference type="InterPro" id="IPR051717">
    <property type="entry name" value="MFS_MFSD6"/>
</dbReference>
<accession>A0A6J2WZL0</accession>
<dbReference type="Gene3D" id="1.20.1250.20">
    <property type="entry name" value="MFS general substrate transporter like domains"/>
    <property type="match status" value="2"/>
</dbReference>
<gene>
    <name evidence="11" type="primary">mfsd6l</name>
</gene>
<evidence type="ECO:0000256" key="6">
    <source>
        <dbReference type="SAM" id="Coils"/>
    </source>
</evidence>
<feature type="transmembrane region" description="Helical" evidence="8">
    <location>
        <begin position="497"/>
        <end position="516"/>
    </location>
</feature>
<sequence>MKRVKQWDIRGAVALAGTFHFLYSCGTSFLLPFLTLYLRHLGLTASMTGIVIATKHLVALVSHPLSSLLAKHYNKRRFIVIGSLICSAGVVLTLLLLPPTAMKVENNSTCNVSGLSAVPTELQTNHTPLGRQTTPSQISAAPSSNKKTELPEGATEVSPVGRGNTTAHSSLQGSSETPPLHEHPSTTTSDIAHQLEDQEEEKEEEKERHEFLGSLKVMDVQHQLFFLVLIIVGLWEAVVAPLEWTVDDGLYEYLDFVDATDRYRSVGFWKLLGAAGGVCTSGVLVSSLRCTVGNELQFYAYALLMVLTMPPAALLPFYHRKRERPSSGGLKALQLVRGDSRALLCAVNALLVGVAGGAASSFLLWLVEDCGGTELHMGLALALALSCQAVFTLFGRRLGRFLKPHGRALILGTVGLSLQCFYYSFLWTPWAVVPAQPLAGLSTGILWWAVKAQSDDVATPGRERAVWRVYQTLVLELGSGLGSLIGGLVVQKFGMEVLFQSVAVTLSVWSVCMAILQWRIPHQRRINYSRLLAADASEASDTESEEDRDWLEKAMENDTAHANRRRSEC</sequence>
<evidence type="ECO:0000256" key="8">
    <source>
        <dbReference type="SAM" id="Phobius"/>
    </source>
</evidence>
<feature type="transmembrane region" description="Helical" evidence="8">
    <location>
        <begin position="406"/>
        <end position="425"/>
    </location>
</feature>
<evidence type="ECO:0000256" key="5">
    <source>
        <dbReference type="ARBA" id="ARBA00023136"/>
    </source>
</evidence>
<evidence type="ECO:0000313" key="11">
    <source>
        <dbReference type="RefSeq" id="XP_030649755.1"/>
    </source>
</evidence>
<dbReference type="GeneID" id="115829727"/>
<evidence type="ECO:0000256" key="1">
    <source>
        <dbReference type="ARBA" id="ARBA00004141"/>
    </source>
</evidence>
<feature type="transmembrane region" description="Helical" evidence="8">
    <location>
        <begin position="78"/>
        <end position="97"/>
    </location>
</feature>
<keyword evidence="4 8" id="KW-1133">Transmembrane helix</keyword>
<evidence type="ECO:0000256" key="2">
    <source>
        <dbReference type="ARBA" id="ARBA00005241"/>
    </source>
</evidence>
<feature type="compositionally biased region" description="Acidic residues" evidence="7">
    <location>
        <begin position="538"/>
        <end position="549"/>
    </location>
</feature>
<dbReference type="PANTHER" id="PTHR16172">
    <property type="entry name" value="MAJOR FACILITATOR SUPERFAMILY DOMAIN-CONTAINING PROTEIN 6-LIKE"/>
    <property type="match status" value="1"/>
</dbReference>
<dbReference type="GO" id="GO:0016020">
    <property type="term" value="C:membrane"/>
    <property type="evidence" value="ECO:0007669"/>
    <property type="project" value="UniProtKB-SubCell"/>
</dbReference>
<protein>
    <submittedName>
        <fullName evidence="11">LOW QUALITY PROTEIN: major facilitator superfamily domain-containing protein 6-like</fullName>
    </submittedName>
</protein>
<organism evidence="10 11">
    <name type="scientific">Chanos chanos</name>
    <name type="common">Milkfish</name>
    <name type="synonym">Mugil chanos</name>
    <dbReference type="NCBI Taxonomy" id="29144"/>
    <lineage>
        <taxon>Eukaryota</taxon>
        <taxon>Metazoa</taxon>
        <taxon>Chordata</taxon>
        <taxon>Craniata</taxon>
        <taxon>Vertebrata</taxon>
        <taxon>Euteleostomi</taxon>
        <taxon>Actinopterygii</taxon>
        <taxon>Neopterygii</taxon>
        <taxon>Teleostei</taxon>
        <taxon>Ostariophysi</taxon>
        <taxon>Gonorynchiformes</taxon>
        <taxon>Chanidae</taxon>
        <taxon>Chanos</taxon>
    </lineage>
</organism>
<dbReference type="RefSeq" id="XP_030649755.1">
    <property type="nucleotide sequence ID" value="XM_030793895.1"/>
</dbReference>
<feature type="transmembrane region" description="Helical" evidence="8">
    <location>
        <begin position="340"/>
        <end position="363"/>
    </location>
</feature>
<name>A0A6J2WZL0_CHACN</name>
<evidence type="ECO:0000256" key="7">
    <source>
        <dbReference type="SAM" id="MobiDB-lite"/>
    </source>
</evidence>
<proteinExistence type="inferred from homology"/>
<feature type="transmembrane region" description="Helical" evidence="8">
    <location>
        <begin position="267"/>
        <end position="286"/>
    </location>
</feature>
<dbReference type="CTD" id="162387"/>
<dbReference type="FunCoup" id="A0A6J2WZL0">
    <property type="interactions" value="322"/>
</dbReference>
<dbReference type="PROSITE" id="PS51257">
    <property type="entry name" value="PROKAR_LIPOPROTEIN"/>
    <property type="match status" value="1"/>
</dbReference>
<dbReference type="Pfam" id="PF12832">
    <property type="entry name" value="MFS_1_like"/>
    <property type="match status" value="1"/>
</dbReference>
<dbReference type="OrthoDB" id="515887at2759"/>
<dbReference type="InParanoid" id="A0A6J2WZL0"/>
<feature type="compositionally biased region" description="Polar residues" evidence="7">
    <location>
        <begin position="125"/>
        <end position="145"/>
    </location>
</feature>
<feature type="region of interest" description="Disordered" evidence="7">
    <location>
        <begin position="125"/>
        <end position="187"/>
    </location>
</feature>
<feature type="transmembrane region" description="Helical" evidence="8">
    <location>
        <begin position="375"/>
        <end position="394"/>
    </location>
</feature>
<keyword evidence="5 8" id="KW-0472">Membrane</keyword>
<dbReference type="InterPro" id="IPR036259">
    <property type="entry name" value="MFS_trans_sf"/>
</dbReference>
<reference evidence="11" key="1">
    <citation type="submission" date="2025-08" db="UniProtKB">
        <authorList>
            <consortium name="RefSeq"/>
        </authorList>
    </citation>
    <scope>IDENTIFICATION</scope>
</reference>
<keyword evidence="10" id="KW-1185">Reference proteome</keyword>
<evidence type="ECO:0000259" key="9">
    <source>
        <dbReference type="Pfam" id="PF12832"/>
    </source>
</evidence>
<evidence type="ECO:0000256" key="4">
    <source>
        <dbReference type="ARBA" id="ARBA00022989"/>
    </source>
</evidence>
<dbReference type="SUPFAM" id="SSF103473">
    <property type="entry name" value="MFS general substrate transporter"/>
    <property type="match status" value="1"/>
</dbReference>
<feature type="transmembrane region" description="Helical" evidence="8">
    <location>
        <begin position="224"/>
        <end position="246"/>
    </location>
</feature>
<feature type="transmembrane region" description="Helical" evidence="8">
    <location>
        <begin position="37"/>
        <end position="58"/>
    </location>
</feature>
<feature type="compositionally biased region" description="Polar residues" evidence="7">
    <location>
        <begin position="163"/>
        <end position="177"/>
    </location>
</feature>
<feature type="transmembrane region" description="Helical" evidence="8">
    <location>
        <begin position="298"/>
        <end position="319"/>
    </location>
</feature>
<feature type="region of interest" description="Disordered" evidence="7">
    <location>
        <begin position="535"/>
        <end position="569"/>
    </location>
</feature>
<keyword evidence="6" id="KW-0175">Coiled coil</keyword>
<evidence type="ECO:0000256" key="3">
    <source>
        <dbReference type="ARBA" id="ARBA00022692"/>
    </source>
</evidence>
<feature type="compositionally biased region" description="Basic and acidic residues" evidence="7">
    <location>
        <begin position="550"/>
        <end position="569"/>
    </location>
</feature>
<dbReference type="AlphaFoldDB" id="A0A6J2WZL0"/>
<evidence type="ECO:0000313" key="10">
    <source>
        <dbReference type="Proteomes" id="UP000504632"/>
    </source>
</evidence>
<comment type="similarity">
    <text evidence="2">Belongs to the major facilitator superfamily. MFSD6 family.</text>
</comment>
<dbReference type="InterPro" id="IPR024989">
    <property type="entry name" value="MFS_assoc_dom"/>
</dbReference>